<proteinExistence type="predicted"/>
<reference evidence="1" key="1">
    <citation type="submission" date="2022-10" db="EMBL/GenBank/DDBJ databases">
        <title>Tapping the CABI collections for fungal endophytes: first genome assemblies for Collariella, Neodidymelliopsis, Ascochyta clinopodiicola, Didymella pomorum, Didymosphaeria variabile, Neocosmospora piperis and Neocucurbitaria cava.</title>
        <authorList>
            <person name="Hill R."/>
        </authorList>
    </citation>
    <scope>NUCLEOTIDE SEQUENCE</scope>
    <source>
        <strain evidence="1">IMI 360193</strain>
    </source>
</reference>
<keyword evidence="2" id="KW-1185">Reference proteome</keyword>
<accession>A0A9W8WSJ1</accession>
<dbReference type="AlphaFoldDB" id="A0A9W8WSJ1"/>
<dbReference type="EMBL" id="JAPEUV010000135">
    <property type="protein sequence ID" value="KAJ4331889.1"/>
    <property type="molecule type" value="Genomic_DNA"/>
</dbReference>
<evidence type="ECO:0000313" key="1">
    <source>
        <dbReference type="EMBL" id="KAJ4331889.1"/>
    </source>
</evidence>
<protein>
    <submittedName>
        <fullName evidence="1">Uncharacterized protein</fullName>
    </submittedName>
</protein>
<evidence type="ECO:0000313" key="2">
    <source>
        <dbReference type="Proteomes" id="UP001140562"/>
    </source>
</evidence>
<dbReference type="Proteomes" id="UP001140562">
    <property type="component" value="Unassembled WGS sequence"/>
</dbReference>
<sequence length="214" mass="24193">MREEAQWVVTTQGLLVLELGKPLADYLGSFRRNNQRPRNASSHVSKRKTTMWAAVGKYRHVEIQLSRKAFQRYDPASSLASLVEVAFSLCQSWKPVVPDEMPLRTIQVDLGNLFTRTVPFNVTPDNLSFEVFMWACRYSTVSHNPPDYDKLALACGNNLLRLVKAVAKYRGLSTWKFVADTRLGEDGEGGLEWLEAFQAECAKHGILLAHGDYD</sequence>
<organism evidence="1 2">
    <name type="scientific">Didymella glomerata</name>
    <dbReference type="NCBI Taxonomy" id="749621"/>
    <lineage>
        <taxon>Eukaryota</taxon>
        <taxon>Fungi</taxon>
        <taxon>Dikarya</taxon>
        <taxon>Ascomycota</taxon>
        <taxon>Pezizomycotina</taxon>
        <taxon>Dothideomycetes</taxon>
        <taxon>Pleosporomycetidae</taxon>
        <taxon>Pleosporales</taxon>
        <taxon>Pleosporineae</taxon>
        <taxon>Didymellaceae</taxon>
        <taxon>Didymella</taxon>
    </lineage>
</organism>
<gene>
    <name evidence="1" type="ORF">N0V87_008826</name>
</gene>
<name>A0A9W8WSJ1_9PLEO</name>
<dbReference type="OrthoDB" id="3797827at2759"/>
<comment type="caution">
    <text evidence="1">The sequence shown here is derived from an EMBL/GenBank/DDBJ whole genome shotgun (WGS) entry which is preliminary data.</text>
</comment>